<dbReference type="AlphaFoldDB" id="A0AAD9D8L8"/>
<accession>A0AAD9D8L8</accession>
<evidence type="ECO:0000313" key="4">
    <source>
        <dbReference type="Proteomes" id="UP001224775"/>
    </source>
</evidence>
<organism evidence="3 4">
    <name type="scientific">Skeletonema marinoi</name>
    <dbReference type="NCBI Taxonomy" id="267567"/>
    <lineage>
        <taxon>Eukaryota</taxon>
        <taxon>Sar</taxon>
        <taxon>Stramenopiles</taxon>
        <taxon>Ochrophyta</taxon>
        <taxon>Bacillariophyta</taxon>
        <taxon>Coscinodiscophyceae</taxon>
        <taxon>Thalassiosirophycidae</taxon>
        <taxon>Thalassiosirales</taxon>
        <taxon>Skeletonemataceae</taxon>
        <taxon>Skeletonema</taxon>
        <taxon>Skeletonema marinoi-dohrnii complex</taxon>
    </lineage>
</organism>
<feature type="compositionally biased region" description="Polar residues" evidence="1">
    <location>
        <begin position="51"/>
        <end position="61"/>
    </location>
</feature>
<comment type="caution">
    <text evidence="3">The sequence shown here is derived from an EMBL/GenBank/DDBJ whole genome shotgun (WGS) entry which is preliminary data.</text>
</comment>
<evidence type="ECO:0000256" key="1">
    <source>
        <dbReference type="SAM" id="MobiDB-lite"/>
    </source>
</evidence>
<protein>
    <submittedName>
        <fullName evidence="3">Uncharacterized protein</fullName>
    </submittedName>
</protein>
<feature type="region of interest" description="Disordered" evidence="1">
    <location>
        <begin position="48"/>
        <end position="71"/>
    </location>
</feature>
<reference evidence="3" key="1">
    <citation type="submission" date="2023-06" db="EMBL/GenBank/DDBJ databases">
        <title>Survivors Of The Sea: Transcriptome response of Skeletonema marinoi to long-term dormancy.</title>
        <authorList>
            <person name="Pinder M.I.M."/>
            <person name="Kourtchenko O."/>
            <person name="Robertson E.K."/>
            <person name="Larsson T."/>
            <person name="Maumus F."/>
            <person name="Osuna-Cruz C.M."/>
            <person name="Vancaester E."/>
            <person name="Stenow R."/>
            <person name="Vandepoele K."/>
            <person name="Ploug H."/>
            <person name="Bruchert V."/>
            <person name="Godhe A."/>
            <person name="Topel M."/>
        </authorList>
    </citation>
    <scope>NUCLEOTIDE SEQUENCE</scope>
    <source>
        <strain evidence="3">R05AC</strain>
    </source>
</reference>
<proteinExistence type="predicted"/>
<keyword evidence="2" id="KW-0732">Signal</keyword>
<feature type="signal peptide" evidence="2">
    <location>
        <begin position="1"/>
        <end position="22"/>
    </location>
</feature>
<dbReference type="Proteomes" id="UP001224775">
    <property type="component" value="Unassembled WGS sequence"/>
</dbReference>
<evidence type="ECO:0000256" key="2">
    <source>
        <dbReference type="SAM" id="SignalP"/>
    </source>
</evidence>
<evidence type="ECO:0000313" key="3">
    <source>
        <dbReference type="EMBL" id="KAK1738102.1"/>
    </source>
</evidence>
<feature type="chain" id="PRO_5042109152" evidence="2">
    <location>
        <begin position="23"/>
        <end position="322"/>
    </location>
</feature>
<dbReference type="EMBL" id="JATAAI010000022">
    <property type="protein sequence ID" value="KAK1738102.1"/>
    <property type="molecule type" value="Genomic_DNA"/>
</dbReference>
<sequence>MLQIISLAVLLSSFAIITPAAAVEAFCSSSPLPQSRWITSSLSRRAKPSNIDETSTSSATMPSIRLRDADPDDKLPKTFDSLISASTADQIIMLAEDSKDNNHLIAWAKIQSLGYAVIPLQTSTASDLVFEDDDNYNNNYYNTLQRREVVSSASDVIESDVNEQLWEEFEDDPTPIPNGLASLPWTSEYRAASKSAAQRRERRDKLMEREEQFAKRNRPRIWEMSFERIHDQERTQYEIDIESKLLQKLLEEQAKLQYNDNDEVYVLTPLSLVPLFVQEQFGFIEVRRELTPSALSLKLMYRNMSAKLFRREESLCLKRRRQ</sequence>
<keyword evidence="4" id="KW-1185">Reference proteome</keyword>
<gene>
    <name evidence="3" type="ORF">QTG54_011396</name>
</gene>
<name>A0AAD9D8L8_9STRA</name>